<accession>A0A1Y2KW84</accession>
<evidence type="ECO:0000256" key="8">
    <source>
        <dbReference type="RuleBase" id="RU363032"/>
    </source>
</evidence>
<dbReference type="PANTHER" id="PTHR43357:SF3">
    <property type="entry name" value="FE(3+)-TRANSPORT SYSTEM PERMEASE PROTEIN FBPB 2"/>
    <property type="match status" value="1"/>
</dbReference>
<feature type="transmembrane region" description="Helical" evidence="8">
    <location>
        <begin position="487"/>
        <end position="508"/>
    </location>
</feature>
<evidence type="ECO:0000256" key="3">
    <source>
        <dbReference type="ARBA" id="ARBA00022475"/>
    </source>
</evidence>
<protein>
    <submittedName>
        <fullName evidence="10">ABC transporter permease</fullName>
    </submittedName>
</protein>
<proteinExistence type="inferred from homology"/>
<keyword evidence="5 8" id="KW-0812">Transmembrane</keyword>
<keyword evidence="2 8" id="KW-0813">Transport</keyword>
<evidence type="ECO:0000256" key="4">
    <source>
        <dbReference type="ARBA" id="ARBA00022519"/>
    </source>
</evidence>
<evidence type="ECO:0000256" key="2">
    <source>
        <dbReference type="ARBA" id="ARBA00022448"/>
    </source>
</evidence>
<feature type="transmembrane region" description="Helical" evidence="8">
    <location>
        <begin position="312"/>
        <end position="338"/>
    </location>
</feature>
<feature type="transmembrane region" description="Helical" evidence="8">
    <location>
        <begin position="106"/>
        <end position="128"/>
    </location>
</feature>
<evidence type="ECO:0000256" key="6">
    <source>
        <dbReference type="ARBA" id="ARBA00022989"/>
    </source>
</evidence>
<feature type="domain" description="ABC transmembrane type-1" evidence="9">
    <location>
        <begin position="72"/>
        <end position="280"/>
    </location>
</feature>
<dbReference type="GO" id="GO:0055085">
    <property type="term" value="P:transmembrane transport"/>
    <property type="evidence" value="ECO:0007669"/>
    <property type="project" value="InterPro"/>
</dbReference>
<keyword evidence="3" id="KW-1003">Cell membrane</keyword>
<comment type="similarity">
    <text evidence="8">Belongs to the binding-protein-dependent transport system permease family.</text>
</comment>
<feature type="domain" description="ABC transmembrane type-1" evidence="9">
    <location>
        <begin position="366"/>
        <end position="557"/>
    </location>
</feature>
<feature type="transmembrane region" description="Helical" evidence="8">
    <location>
        <begin position="258"/>
        <end position="280"/>
    </location>
</feature>
<feature type="transmembrane region" description="Helical" evidence="8">
    <location>
        <begin position="433"/>
        <end position="455"/>
    </location>
</feature>
<feature type="transmembrane region" description="Helical" evidence="8">
    <location>
        <begin position="539"/>
        <end position="559"/>
    </location>
</feature>
<dbReference type="GO" id="GO:0005886">
    <property type="term" value="C:plasma membrane"/>
    <property type="evidence" value="ECO:0007669"/>
    <property type="project" value="UniProtKB-SubCell"/>
</dbReference>
<feature type="transmembrane region" description="Helical" evidence="8">
    <location>
        <begin position="404"/>
        <end position="427"/>
    </location>
</feature>
<dbReference type="InterPro" id="IPR000515">
    <property type="entry name" value="MetI-like"/>
</dbReference>
<evidence type="ECO:0000256" key="1">
    <source>
        <dbReference type="ARBA" id="ARBA00004429"/>
    </source>
</evidence>
<dbReference type="Pfam" id="PF00528">
    <property type="entry name" value="BPD_transp_1"/>
    <property type="match status" value="2"/>
</dbReference>
<reference evidence="10 11" key="1">
    <citation type="submission" date="2014-03" db="EMBL/GenBank/DDBJ databases">
        <title>The draft genome sequence of Thalassospira mesophila JCM 18969.</title>
        <authorList>
            <person name="Lai Q."/>
            <person name="Shao Z."/>
        </authorList>
    </citation>
    <scope>NUCLEOTIDE SEQUENCE [LARGE SCALE GENOMIC DNA]</scope>
    <source>
        <strain evidence="10 11">JCM 18969</strain>
    </source>
</reference>
<dbReference type="PROSITE" id="PS50928">
    <property type="entry name" value="ABC_TM1"/>
    <property type="match status" value="2"/>
</dbReference>
<dbReference type="EMBL" id="JFKA01000014">
    <property type="protein sequence ID" value="OSQ35850.1"/>
    <property type="molecule type" value="Genomic_DNA"/>
</dbReference>
<dbReference type="OrthoDB" id="27542at2"/>
<organism evidence="10 11">
    <name type="scientific">Thalassospira mesophila</name>
    <dbReference type="NCBI Taxonomy" id="1293891"/>
    <lineage>
        <taxon>Bacteria</taxon>
        <taxon>Pseudomonadati</taxon>
        <taxon>Pseudomonadota</taxon>
        <taxon>Alphaproteobacteria</taxon>
        <taxon>Rhodospirillales</taxon>
        <taxon>Thalassospiraceae</taxon>
        <taxon>Thalassospira</taxon>
    </lineage>
</organism>
<dbReference type="STRING" id="1293891.TMES_19795"/>
<comment type="caution">
    <text evidence="10">The sequence shown here is derived from an EMBL/GenBank/DDBJ whole genome shotgun (WGS) entry which is preliminary data.</text>
</comment>
<dbReference type="PANTHER" id="PTHR43357">
    <property type="entry name" value="INNER MEMBRANE ABC TRANSPORTER PERMEASE PROTEIN YDCV"/>
    <property type="match status" value="1"/>
</dbReference>
<evidence type="ECO:0000259" key="9">
    <source>
        <dbReference type="PROSITE" id="PS50928"/>
    </source>
</evidence>
<dbReference type="Gene3D" id="1.10.3720.10">
    <property type="entry name" value="MetI-like"/>
    <property type="match status" value="2"/>
</dbReference>
<evidence type="ECO:0000256" key="7">
    <source>
        <dbReference type="ARBA" id="ARBA00023136"/>
    </source>
</evidence>
<feature type="transmembrane region" description="Helical" evidence="8">
    <location>
        <begin position="200"/>
        <end position="225"/>
    </location>
</feature>
<keyword evidence="7 8" id="KW-0472">Membrane</keyword>
<evidence type="ECO:0000313" key="11">
    <source>
        <dbReference type="Proteomes" id="UP000193391"/>
    </source>
</evidence>
<name>A0A1Y2KW84_9PROT</name>
<dbReference type="SUPFAM" id="SSF161098">
    <property type="entry name" value="MetI-like"/>
    <property type="match status" value="2"/>
</dbReference>
<feature type="transmembrane region" description="Helical" evidence="8">
    <location>
        <begin position="24"/>
        <end position="45"/>
    </location>
</feature>
<sequence>MLAVGRWLSASGLQMGGNRFSDRLLPLLFVPVIIISVLPMIRLAVEGLFVHGTPSLDYLRDVAQSSQTWRATAHSLYTAGLGTVISLLIGGAFAFLVALTDIRAKAALVFCFMIPMMIPPQITALAWVQLTGPSSALLNAIGMAPAMGSPQPLYSAEGIALLLGIQHASIVFLTLRANLRLLPREQIEAARLAGARGGRLWWQVILPLTSPGLIAGTAMAFVTALGNFGIQAMLGIPGNYITLPTLIYRKLSSFGPSALGEVSVLAMLIGLIAVVGVIIHHRLLSKRDYRLMGVVGRPLDIRLGNRRLVIEIVLWAVLVAILVVPLMALVATSLVPAFGVRLSLDNFSFDAFYQVLFVQPATIRAFHNSLLLAVGAAIVLVGVCLPLAYVIVRRPTRLTRVINLLVEIPYALPGVVLAIACILLFIRIPVLNISLYGTLAIIFVAYLARFLIIALRPVMNSFLQLDPALEEAAQACGAGVGRRLRDILLPLAAPAAAAGALLVFLTAFNELTVSALLWSAGNETLGVLIFNLDDSGDSVMASAVAVMVVGVVVALMTGFQLASRHLPKGVIPWQT</sequence>
<gene>
    <name evidence="10" type="ORF">TMES_19795</name>
</gene>
<dbReference type="InterPro" id="IPR035906">
    <property type="entry name" value="MetI-like_sf"/>
</dbReference>
<evidence type="ECO:0000313" key="10">
    <source>
        <dbReference type="EMBL" id="OSQ35850.1"/>
    </source>
</evidence>
<keyword evidence="6 8" id="KW-1133">Transmembrane helix</keyword>
<comment type="subcellular location">
    <subcellularLocation>
        <location evidence="1">Cell inner membrane</location>
        <topology evidence="1">Multi-pass membrane protein</topology>
    </subcellularLocation>
    <subcellularLocation>
        <location evidence="8">Cell membrane</location>
        <topology evidence="8">Multi-pass membrane protein</topology>
    </subcellularLocation>
</comment>
<dbReference type="RefSeq" id="WP_085585825.1">
    <property type="nucleotide sequence ID" value="NZ_JFKA01000014.1"/>
</dbReference>
<keyword evidence="4" id="KW-0997">Cell inner membrane</keyword>
<feature type="transmembrane region" description="Helical" evidence="8">
    <location>
        <begin position="76"/>
        <end position="99"/>
    </location>
</feature>
<keyword evidence="11" id="KW-1185">Reference proteome</keyword>
<dbReference type="AlphaFoldDB" id="A0A1Y2KW84"/>
<feature type="transmembrane region" description="Helical" evidence="8">
    <location>
        <begin position="370"/>
        <end position="392"/>
    </location>
</feature>
<evidence type="ECO:0000256" key="5">
    <source>
        <dbReference type="ARBA" id="ARBA00022692"/>
    </source>
</evidence>
<dbReference type="Proteomes" id="UP000193391">
    <property type="component" value="Unassembled WGS sequence"/>
</dbReference>
<dbReference type="CDD" id="cd06261">
    <property type="entry name" value="TM_PBP2"/>
    <property type="match status" value="2"/>
</dbReference>
<feature type="transmembrane region" description="Helical" evidence="8">
    <location>
        <begin position="159"/>
        <end position="179"/>
    </location>
</feature>